<dbReference type="Proteomes" id="UP000183810">
    <property type="component" value="Chromosome"/>
</dbReference>
<dbReference type="Pfam" id="PF18728">
    <property type="entry name" value="HEPN_AbiV"/>
    <property type="match status" value="1"/>
</dbReference>
<sequence length="212" mass="23504">MKMKPEVSRRYWRALTANVVGLICDAQTLLEHESAGRARSLLILAREELARANAVYNTAHLSWTEGRGICEFPKHHLSFSTSHPNKIAATDSYSRELGPFWGDYDDIPPLSSQAEIDHLNSDKQAGFYVDSAAGKGGRFGSPLDVEPDPVLSELQVVAQLAEMSLIRDHTRMRDGDQPYDSTYDLQSELTPIAHPEEFAEFIAEISAAADES</sequence>
<dbReference type="InterPro" id="IPR030987">
    <property type="entry name" value="AbiV"/>
</dbReference>
<accession>A0A1J0W324</accession>
<proteinExistence type="predicted"/>
<evidence type="ECO:0000313" key="2">
    <source>
        <dbReference type="Proteomes" id="UP000183810"/>
    </source>
</evidence>
<dbReference type="EMBL" id="CP018082">
    <property type="protein sequence ID" value="APE38633.1"/>
    <property type="molecule type" value="Genomic_DNA"/>
</dbReference>
<keyword evidence="2" id="KW-1185">Reference proteome</keyword>
<dbReference type="NCBIfam" id="TIGR04498">
    <property type="entry name" value="AbiV_defense"/>
    <property type="match status" value="1"/>
</dbReference>
<evidence type="ECO:0000313" key="1">
    <source>
        <dbReference type="EMBL" id="APE38633.1"/>
    </source>
</evidence>
<organism evidence="1 2">
    <name type="scientific">Nocardia mangyaensis</name>
    <dbReference type="NCBI Taxonomy" id="2213200"/>
    <lineage>
        <taxon>Bacteria</taxon>
        <taxon>Bacillati</taxon>
        <taxon>Actinomycetota</taxon>
        <taxon>Actinomycetes</taxon>
        <taxon>Mycobacteriales</taxon>
        <taxon>Nocardiaceae</taxon>
        <taxon>Nocardia</taxon>
    </lineage>
</organism>
<reference evidence="1" key="1">
    <citation type="submission" date="2016-11" db="EMBL/GenBank/DDBJ databases">
        <authorList>
            <person name="Jaros S."/>
            <person name="Januszkiewicz K."/>
            <person name="Wedrychowicz H."/>
        </authorList>
    </citation>
    <scope>NUCLEOTIDE SEQUENCE [LARGE SCALE GENOMIC DNA]</scope>
    <source>
        <strain evidence="1">Y48</strain>
    </source>
</reference>
<evidence type="ECO:0008006" key="3">
    <source>
        <dbReference type="Google" id="ProtNLM"/>
    </source>
</evidence>
<name>A0A1J0W324_9NOCA</name>
<dbReference type="KEGG" id="nsl:BOX37_22480"/>
<dbReference type="AlphaFoldDB" id="A0A1J0W324"/>
<protein>
    <recommendedName>
        <fullName evidence="3">AbiV family abortive infection protein</fullName>
    </recommendedName>
</protein>
<gene>
    <name evidence="1" type="ORF">BOX37_22480</name>
</gene>